<dbReference type="Proteomes" id="UP001556098">
    <property type="component" value="Unassembled WGS sequence"/>
</dbReference>
<keyword evidence="2" id="KW-1185">Reference proteome</keyword>
<proteinExistence type="predicted"/>
<evidence type="ECO:0000313" key="2">
    <source>
        <dbReference type="Proteomes" id="UP001556098"/>
    </source>
</evidence>
<evidence type="ECO:0000313" key="1">
    <source>
        <dbReference type="EMBL" id="MEW9922088.1"/>
    </source>
</evidence>
<sequence>MTEQKPNPTIQILCEEWTELLDQEEAAFQEICRLDAEGPEKSKAKSEAVRHWWMAVNAVLWMFTRTRLQYDYELQPFPQYVFARLADISEEISTGIVPKIIEYARIGGRPLYLLERHHIAYGVLYIEAVSRGDIADRSPNKTVRTAYNVTAKAVQGWMKRRDEICLGVPFKSLSPEKLKEKMLHCGSVYSHIGRGAPSEN</sequence>
<dbReference type="EMBL" id="JBFNXX010000030">
    <property type="protein sequence ID" value="MEW9922088.1"/>
    <property type="molecule type" value="Genomic_DNA"/>
</dbReference>
<reference evidence="1 2" key="1">
    <citation type="submission" date="2024-07" db="EMBL/GenBank/DDBJ databases">
        <title>Marimonas sp.nov., isolated from tidal-flat sediment.</title>
        <authorList>
            <person name="Jayan J.N."/>
            <person name="Lee S.S."/>
        </authorList>
    </citation>
    <scope>NUCLEOTIDE SEQUENCE [LARGE SCALE GENOMIC DNA]</scope>
    <source>
        <strain evidence="1 2">MJW-29</strain>
    </source>
</reference>
<protein>
    <submittedName>
        <fullName evidence="1">Uncharacterized protein</fullName>
    </submittedName>
</protein>
<name>A0ABV3RSV9_9RHOB</name>
<organism evidence="1 2">
    <name type="scientific">Sulfitobacter sediminis</name>
    <dbReference type="NCBI Taxonomy" id="3234186"/>
    <lineage>
        <taxon>Bacteria</taxon>
        <taxon>Pseudomonadati</taxon>
        <taxon>Pseudomonadota</taxon>
        <taxon>Alphaproteobacteria</taxon>
        <taxon>Rhodobacterales</taxon>
        <taxon>Roseobacteraceae</taxon>
        <taxon>Sulfitobacter</taxon>
    </lineage>
</organism>
<accession>A0ABV3RSV9</accession>
<gene>
    <name evidence="1" type="ORF">AB2B41_20980</name>
</gene>
<dbReference type="RefSeq" id="WP_367879785.1">
    <property type="nucleotide sequence ID" value="NZ_JBFNXX010000030.1"/>
</dbReference>
<comment type="caution">
    <text evidence="1">The sequence shown here is derived from an EMBL/GenBank/DDBJ whole genome shotgun (WGS) entry which is preliminary data.</text>
</comment>